<evidence type="ECO:0000256" key="5">
    <source>
        <dbReference type="ARBA" id="ARBA00023136"/>
    </source>
</evidence>
<dbReference type="Proteomes" id="UP000239649">
    <property type="component" value="Unassembled WGS sequence"/>
</dbReference>
<keyword evidence="3 8" id="KW-0812">Transmembrane</keyword>
<evidence type="ECO:0000256" key="7">
    <source>
        <dbReference type="SAM" id="MobiDB-lite"/>
    </source>
</evidence>
<evidence type="ECO:0000256" key="1">
    <source>
        <dbReference type="ARBA" id="ARBA00004167"/>
    </source>
</evidence>
<keyword evidence="6" id="KW-0325">Glycoprotein</keyword>
<evidence type="ECO:0000313" key="9">
    <source>
        <dbReference type="EMBL" id="PSC69733.1"/>
    </source>
</evidence>
<dbReference type="GO" id="GO:0016020">
    <property type="term" value="C:membrane"/>
    <property type="evidence" value="ECO:0007669"/>
    <property type="project" value="UniProtKB-SubCell"/>
</dbReference>
<dbReference type="EMBL" id="LHPF02000024">
    <property type="protein sequence ID" value="PSC69733.1"/>
    <property type="molecule type" value="Genomic_DNA"/>
</dbReference>
<dbReference type="PANTHER" id="PTHR12812:SF0">
    <property type="entry name" value="HEPARAN-SULFATE 6-O-SULFOTRANSFERASE"/>
    <property type="match status" value="1"/>
</dbReference>
<dbReference type="Gene3D" id="3.40.50.300">
    <property type="entry name" value="P-loop containing nucleotide triphosphate hydrolases"/>
    <property type="match status" value="1"/>
</dbReference>
<feature type="compositionally biased region" description="Acidic residues" evidence="7">
    <location>
        <begin position="399"/>
        <end position="430"/>
    </location>
</feature>
<dbReference type="GO" id="GO:0017095">
    <property type="term" value="F:heparan sulfate 6-sulfotransferase activity"/>
    <property type="evidence" value="ECO:0007669"/>
    <property type="project" value="TreeGrafter"/>
</dbReference>
<dbReference type="OrthoDB" id="514299at2759"/>
<organism evidence="9 10">
    <name type="scientific">Micractinium conductrix</name>
    <dbReference type="NCBI Taxonomy" id="554055"/>
    <lineage>
        <taxon>Eukaryota</taxon>
        <taxon>Viridiplantae</taxon>
        <taxon>Chlorophyta</taxon>
        <taxon>core chlorophytes</taxon>
        <taxon>Trebouxiophyceae</taxon>
        <taxon>Chlorellales</taxon>
        <taxon>Chlorellaceae</taxon>
        <taxon>Chlorella clade</taxon>
        <taxon>Micractinium</taxon>
    </lineage>
</organism>
<dbReference type="InterPro" id="IPR010635">
    <property type="entry name" value="Heparan_SO4-6-sulfoTrfase"/>
</dbReference>
<keyword evidence="5 8" id="KW-0472">Membrane</keyword>
<accession>A0A2P6V6L7</accession>
<evidence type="ECO:0000256" key="2">
    <source>
        <dbReference type="ARBA" id="ARBA00022679"/>
    </source>
</evidence>
<name>A0A2P6V6L7_9CHLO</name>
<evidence type="ECO:0000256" key="4">
    <source>
        <dbReference type="ARBA" id="ARBA00022989"/>
    </source>
</evidence>
<evidence type="ECO:0000256" key="8">
    <source>
        <dbReference type="SAM" id="Phobius"/>
    </source>
</evidence>
<dbReference type="AlphaFoldDB" id="A0A2P6V6L7"/>
<proteinExistence type="predicted"/>
<comment type="subcellular location">
    <subcellularLocation>
        <location evidence="1">Membrane</location>
        <topology evidence="1">Single-pass membrane protein</topology>
    </subcellularLocation>
</comment>
<reference evidence="9 10" key="1">
    <citation type="journal article" date="2018" name="Plant J.">
        <title>Genome sequences of Chlorella sorokiniana UTEX 1602 and Micractinium conductrix SAG 241.80: implications to maltose excretion by a green alga.</title>
        <authorList>
            <person name="Arriola M.B."/>
            <person name="Velmurugan N."/>
            <person name="Zhang Y."/>
            <person name="Plunkett M.H."/>
            <person name="Hondzo H."/>
            <person name="Barney B.M."/>
        </authorList>
    </citation>
    <scope>NUCLEOTIDE SEQUENCE [LARGE SCALE GENOMIC DNA]</scope>
    <source>
        <strain evidence="9 10">SAG 241.80</strain>
    </source>
</reference>
<evidence type="ECO:0000256" key="6">
    <source>
        <dbReference type="ARBA" id="ARBA00023180"/>
    </source>
</evidence>
<evidence type="ECO:0000313" key="10">
    <source>
        <dbReference type="Proteomes" id="UP000239649"/>
    </source>
</evidence>
<keyword evidence="2" id="KW-0808">Transferase</keyword>
<dbReference type="InterPro" id="IPR027417">
    <property type="entry name" value="P-loop_NTPase"/>
</dbReference>
<keyword evidence="4 8" id="KW-1133">Transmembrane helix</keyword>
<dbReference type="PANTHER" id="PTHR12812">
    <property type="entry name" value="HEPARAN SULFATE 6-O-SULFOTRANSFERASE 3"/>
    <property type="match status" value="1"/>
</dbReference>
<keyword evidence="10" id="KW-1185">Reference proteome</keyword>
<sequence>MVAAPTGAAQARHRRRRAAAGAVGVSMLLALWVLSDSLFGPAPTPAATGDAPVDVSVRVTGAPASAGSHAELEAALARQQCPPRATDGATPSVAFLHIPKTAGHFLQAFMKAAMPEEGLGRYCRKNKDFAAAAANLPCGVKGQRPAHWRLLSDLQANFMHRCSGFNAHQDYGFFQALGVDHGRSVTVVALRHPVERALSHYYFMLKIRDKRRSSFPFWPANDTDYSGLLEFASQQRRQANVQTYQLGGSVCSWPGAVPPARSEAALLARAKANMERFCVVVIAEFMDESLQLLGEAMGLSEATLLAGAGSLARTASNATPRPKVPLAVKRQLEAANYLDMQLYEHALRLFVRRAAAAAARTPGAHSMGDGDAELAAEVAAAAAVAEEHAAEAAGADPDAGGEEEEDEEEEEGAEERDAALDDAADGEGDE</sequence>
<evidence type="ECO:0000256" key="3">
    <source>
        <dbReference type="ARBA" id="ARBA00022692"/>
    </source>
</evidence>
<feature type="region of interest" description="Disordered" evidence="7">
    <location>
        <begin position="378"/>
        <end position="430"/>
    </location>
</feature>
<gene>
    <name evidence="9" type="ORF">C2E20_6722</name>
</gene>
<feature type="transmembrane region" description="Helical" evidence="8">
    <location>
        <begin position="18"/>
        <end position="35"/>
    </location>
</feature>
<protein>
    <submittedName>
        <fullName evidence="9">Capsular polysaccharide biosynthesis</fullName>
    </submittedName>
</protein>
<comment type="caution">
    <text evidence="9">The sequence shown here is derived from an EMBL/GenBank/DDBJ whole genome shotgun (WGS) entry which is preliminary data.</text>
</comment>